<sequence length="176" mass="19853">MKLGRHDIVDCLGRYWKFLQSIGLFGQVASGGGGDLIVNSNQPAHARLRGYYTILRDLAKSHDLQPWRRAVAEYCTLQCYNDIVEGVRERCSRERRRGRRGASARNSAHKEYIKQVFPDASCKELEEHAKRLKSDLQTARRWDIFIRGTQKEDGTLVPGVGKGLILAAAAGLVRIM</sequence>
<evidence type="ECO:0000313" key="1">
    <source>
        <dbReference type="EMBL" id="KAK8048246.1"/>
    </source>
</evidence>
<evidence type="ECO:0000313" key="2">
    <source>
        <dbReference type="Proteomes" id="UP001480595"/>
    </source>
</evidence>
<keyword evidence="2" id="KW-1185">Reference proteome</keyword>
<name>A0ABR1TQU7_9PEZI</name>
<dbReference type="RefSeq" id="XP_066710495.1">
    <property type="nucleotide sequence ID" value="XM_066861385.1"/>
</dbReference>
<dbReference type="GeneID" id="92094448"/>
<accession>A0ABR1TQU7</accession>
<proteinExistence type="predicted"/>
<protein>
    <submittedName>
        <fullName evidence="1">Uncharacterized protein</fullName>
    </submittedName>
</protein>
<comment type="caution">
    <text evidence="1">The sequence shown here is derived from an EMBL/GenBank/DDBJ whole genome shotgun (WGS) entry which is preliminary data.</text>
</comment>
<reference evidence="1 2" key="1">
    <citation type="submission" date="2023-01" db="EMBL/GenBank/DDBJ databases">
        <title>Analysis of 21 Apiospora genomes using comparative genomics revels a genus with tremendous synthesis potential of carbohydrate active enzymes and secondary metabolites.</title>
        <authorList>
            <person name="Sorensen T."/>
        </authorList>
    </citation>
    <scope>NUCLEOTIDE SEQUENCE [LARGE SCALE GENOMIC DNA]</scope>
    <source>
        <strain evidence="1 2">CBS 135458</strain>
    </source>
</reference>
<dbReference type="Proteomes" id="UP001480595">
    <property type="component" value="Unassembled WGS sequence"/>
</dbReference>
<gene>
    <name evidence="1" type="ORF">PG994_009976</name>
</gene>
<organism evidence="1 2">
    <name type="scientific">Apiospora phragmitis</name>
    <dbReference type="NCBI Taxonomy" id="2905665"/>
    <lineage>
        <taxon>Eukaryota</taxon>
        <taxon>Fungi</taxon>
        <taxon>Dikarya</taxon>
        <taxon>Ascomycota</taxon>
        <taxon>Pezizomycotina</taxon>
        <taxon>Sordariomycetes</taxon>
        <taxon>Xylariomycetidae</taxon>
        <taxon>Amphisphaeriales</taxon>
        <taxon>Apiosporaceae</taxon>
        <taxon>Apiospora</taxon>
    </lineage>
</organism>
<dbReference type="EMBL" id="JAQQWL010000011">
    <property type="protein sequence ID" value="KAK8048246.1"/>
    <property type="molecule type" value="Genomic_DNA"/>
</dbReference>